<reference evidence="5" key="1">
    <citation type="submission" date="2016-06" db="UniProtKB">
        <authorList>
            <consortium name="WormBaseParasite"/>
        </authorList>
    </citation>
    <scope>IDENTIFICATION</scope>
</reference>
<evidence type="ECO:0000256" key="1">
    <source>
        <dbReference type="SAM" id="SignalP"/>
    </source>
</evidence>
<dbReference type="InterPro" id="IPR023346">
    <property type="entry name" value="Lysozyme-like_dom_sf"/>
</dbReference>
<feature type="domain" description="Glycoside hydrolase family 19 catalytic" evidence="2">
    <location>
        <begin position="200"/>
        <end position="361"/>
    </location>
</feature>
<dbReference type="GO" id="GO:0006032">
    <property type="term" value="P:chitin catabolic process"/>
    <property type="evidence" value="ECO:0007669"/>
    <property type="project" value="InterPro"/>
</dbReference>
<organism evidence="5">
    <name type="scientific">Soboliphyme baturini</name>
    <dbReference type="NCBI Taxonomy" id="241478"/>
    <lineage>
        <taxon>Eukaryota</taxon>
        <taxon>Metazoa</taxon>
        <taxon>Ecdysozoa</taxon>
        <taxon>Nematoda</taxon>
        <taxon>Enoplea</taxon>
        <taxon>Dorylaimia</taxon>
        <taxon>Dioctophymatida</taxon>
        <taxon>Dioctophymatoidea</taxon>
        <taxon>Soboliphymatidae</taxon>
        <taxon>Soboliphyme</taxon>
    </lineage>
</organism>
<dbReference type="CDD" id="cd00325">
    <property type="entry name" value="chitinase_GH19"/>
    <property type="match status" value="1"/>
</dbReference>
<dbReference type="Gene3D" id="1.10.530.10">
    <property type="match status" value="1"/>
</dbReference>
<dbReference type="InterPro" id="IPR000726">
    <property type="entry name" value="Glyco_hydro_19_cat"/>
</dbReference>
<keyword evidence="4" id="KW-1185">Reference proteome</keyword>
<protein>
    <submittedName>
        <fullName evidence="5">Glyco_hydro_19_cat domain-containing protein</fullName>
    </submittedName>
</protein>
<dbReference type="PANTHER" id="PTHR47836">
    <property type="entry name" value="PROTEIN CBG09520-RELATED"/>
    <property type="match status" value="1"/>
</dbReference>
<proteinExistence type="predicted"/>
<accession>A0A183IQX8</accession>
<evidence type="ECO:0000313" key="4">
    <source>
        <dbReference type="Proteomes" id="UP000270296"/>
    </source>
</evidence>
<feature type="signal peptide" evidence="1">
    <location>
        <begin position="1"/>
        <end position="18"/>
    </location>
</feature>
<dbReference type="GO" id="GO:0016998">
    <property type="term" value="P:cell wall macromolecule catabolic process"/>
    <property type="evidence" value="ECO:0007669"/>
    <property type="project" value="InterPro"/>
</dbReference>
<dbReference type="Proteomes" id="UP000270296">
    <property type="component" value="Unassembled WGS sequence"/>
</dbReference>
<evidence type="ECO:0000313" key="5">
    <source>
        <dbReference type="WBParaSite" id="SBAD_0000626001-mRNA-1"/>
    </source>
</evidence>
<dbReference type="EMBL" id="UZAM01009422">
    <property type="protein sequence ID" value="VDP08986.1"/>
    <property type="molecule type" value="Genomic_DNA"/>
</dbReference>
<keyword evidence="1" id="KW-0732">Signal</keyword>
<dbReference type="GO" id="GO:0004568">
    <property type="term" value="F:chitinase activity"/>
    <property type="evidence" value="ECO:0007669"/>
    <property type="project" value="InterPro"/>
</dbReference>
<reference evidence="3 4" key="2">
    <citation type="submission" date="2018-11" db="EMBL/GenBank/DDBJ databases">
        <authorList>
            <consortium name="Pathogen Informatics"/>
        </authorList>
    </citation>
    <scope>NUCLEOTIDE SEQUENCE [LARGE SCALE GENOMIC DNA]</scope>
</reference>
<dbReference type="WBParaSite" id="SBAD_0000626001-mRNA-1">
    <property type="protein sequence ID" value="SBAD_0000626001-mRNA-1"/>
    <property type="gene ID" value="SBAD_0000626001"/>
</dbReference>
<name>A0A183IQX8_9BILA</name>
<sequence>MRTFGIWLSLCLAVGASASNCKTPCQKGYKCMIDNCVLDVMCPAAGKYGPGPPKTCAAQVDPLNKPKSPIETWFTEEVFNDLFPKANIGWGPSACSPYNYEAFIIAARYFPKFGTEAPNNGYTATENARRDLAAFFAHAVQETGENDASLYGKDRTVNESHACFYRGGFYNWFEGGPVSSFLPPGTPGNAPEEGEKCNLGGKYCSSSAELDYFYPCNTKTEGNLFYGCYFGRGAIQLSYNFNYGIFTRWLQENNINVDLLQNPNLLLTKRDPPLAILGSLWFYMTPQPPKPAMHDIMMGNWEPGPDNRAKGYIGPIFGPTSLIINNECNGEDPQDPGGPGESRRIKAFKWLCEYFGVKREADNLLTCKGMPKTLDMINHNLTWQPDWSMTWKDQPCDCAPASYGGMIPYFQPGYYPQEFVDKNPANRLYCVKTIYDNPKMYSMEPGTSKCLNFKMKEKK</sequence>
<dbReference type="AlphaFoldDB" id="A0A183IQX8"/>
<evidence type="ECO:0000313" key="3">
    <source>
        <dbReference type="EMBL" id="VDP08986.1"/>
    </source>
</evidence>
<dbReference type="SUPFAM" id="SSF53955">
    <property type="entry name" value="Lysozyme-like"/>
    <property type="match status" value="1"/>
</dbReference>
<dbReference type="Gene3D" id="3.30.20.10">
    <property type="entry name" value="Endochitinase, domain 2"/>
    <property type="match status" value="1"/>
</dbReference>
<dbReference type="OrthoDB" id="5985073at2759"/>
<dbReference type="Pfam" id="PF00182">
    <property type="entry name" value="Glyco_hydro_19"/>
    <property type="match status" value="1"/>
</dbReference>
<dbReference type="PANTHER" id="PTHR47836:SF2">
    <property type="entry name" value="GLYCOSIDE HYDROLASE FAMILY 19 CATALYTIC DOMAIN-CONTAINING PROTEIN"/>
    <property type="match status" value="1"/>
</dbReference>
<gene>
    <name evidence="3" type="ORF">SBAD_LOCUS6025</name>
</gene>
<evidence type="ECO:0000259" key="2">
    <source>
        <dbReference type="Pfam" id="PF00182"/>
    </source>
</evidence>
<feature type="chain" id="PRO_5043140196" evidence="1">
    <location>
        <begin position="19"/>
        <end position="459"/>
    </location>
</feature>